<dbReference type="InterPro" id="IPR001005">
    <property type="entry name" value="SANT/Myb"/>
</dbReference>
<feature type="domain" description="HTH myb-type" evidence="8">
    <location>
        <begin position="61"/>
        <end position="115"/>
    </location>
</feature>
<proteinExistence type="predicted"/>
<dbReference type="SMART" id="SM00717">
    <property type="entry name" value="SANT"/>
    <property type="match status" value="2"/>
</dbReference>
<dbReference type="EMBL" id="CM004402">
    <property type="protein sequence ID" value="OAY26417.1"/>
    <property type="molecule type" value="Genomic_DNA"/>
</dbReference>
<dbReference type="OrthoDB" id="2143914at2759"/>
<reference evidence="10" key="1">
    <citation type="journal article" date="2016" name="Nat. Biotechnol.">
        <title>Sequencing wild and cultivated cassava and related species reveals extensive interspecific hybridization and genetic diversity.</title>
        <authorList>
            <person name="Bredeson J.V."/>
            <person name="Lyons J.B."/>
            <person name="Prochnik S.E."/>
            <person name="Wu G.A."/>
            <person name="Ha C.M."/>
            <person name="Edsinger-Gonzales E."/>
            <person name="Grimwood J."/>
            <person name="Schmutz J."/>
            <person name="Rabbi I.Y."/>
            <person name="Egesi C."/>
            <person name="Nauluvula P."/>
            <person name="Lebot V."/>
            <person name="Ndunguru J."/>
            <person name="Mkamilo G."/>
            <person name="Bart R.S."/>
            <person name="Setter T.L."/>
            <person name="Gleadow R.M."/>
            <person name="Kulakow P."/>
            <person name="Ferguson M.E."/>
            <person name="Rounsley S."/>
            <person name="Rokhsar D.S."/>
        </authorList>
    </citation>
    <scope>NUCLEOTIDE SEQUENCE [LARGE SCALE GENOMIC DNA]</scope>
    <source>
        <strain evidence="10">cv. AM560-2</strain>
    </source>
</reference>
<dbReference type="OMA" id="SMADFAW"/>
<protein>
    <recommendedName>
        <fullName evidence="11">MYB family protein</fullName>
    </recommendedName>
</protein>
<evidence type="ECO:0000256" key="6">
    <source>
        <dbReference type="ARBA" id="ARBA00023242"/>
    </source>
</evidence>
<feature type="domain" description="HTH myb-type" evidence="8">
    <location>
        <begin position="8"/>
        <end position="60"/>
    </location>
</feature>
<dbReference type="SMR" id="A0A2C9U8J4"/>
<keyword evidence="3" id="KW-0805">Transcription regulation</keyword>
<dbReference type="FunFam" id="1.10.10.60:FF:000458">
    <property type="entry name" value="Transcription factor MYB86"/>
    <property type="match status" value="1"/>
</dbReference>
<comment type="subcellular location">
    <subcellularLocation>
        <location evidence="1">Nucleus</location>
    </subcellularLocation>
</comment>
<dbReference type="Pfam" id="PF00249">
    <property type="entry name" value="Myb_DNA-binding"/>
    <property type="match status" value="2"/>
</dbReference>
<organism evidence="9 10">
    <name type="scientific">Manihot esculenta</name>
    <name type="common">Cassava</name>
    <name type="synonym">Jatropha manihot</name>
    <dbReference type="NCBI Taxonomy" id="3983"/>
    <lineage>
        <taxon>Eukaryota</taxon>
        <taxon>Viridiplantae</taxon>
        <taxon>Streptophyta</taxon>
        <taxon>Embryophyta</taxon>
        <taxon>Tracheophyta</taxon>
        <taxon>Spermatophyta</taxon>
        <taxon>Magnoliopsida</taxon>
        <taxon>eudicotyledons</taxon>
        <taxon>Gunneridae</taxon>
        <taxon>Pentapetalae</taxon>
        <taxon>rosids</taxon>
        <taxon>fabids</taxon>
        <taxon>Malpighiales</taxon>
        <taxon>Euphorbiaceae</taxon>
        <taxon>Crotonoideae</taxon>
        <taxon>Manihoteae</taxon>
        <taxon>Manihot</taxon>
    </lineage>
</organism>
<gene>
    <name evidence="9" type="ORF">MANES_16G046100v8</name>
</gene>
<dbReference type="GO" id="GO:0006355">
    <property type="term" value="P:regulation of DNA-templated transcription"/>
    <property type="evidence" value="ECO:0000318"/>
    <property type="project" value="GO_Central"/>
</dbReference>
<dbReference type="InterPro" id="IPR051953">
    <property type="entry name" value="Plant_SW-associated_TFs"/>
</dbReference>
<keyword evidence="4" id="KW-0238">DNA-binding</keyword>
<dbReference type="GO" id="GO:0000976">
    <property type="term" value="F:transcription cis-regulatory region binding"/>
    <property type="evidence" value="ECO:0000318"/>
    <property type="project" value="GO_Central"/>
</dbReference>
<dbReference type="InterPro" id="IPR017930">
    <property type="entry name" value="Myb_dom"/>
</dbReference>
<evidence type="ECO:0000313" key="9">
    <source>
        <dbReference type="EMBL" id="OAY26417.1"/>
    </source>
</evidence>
<dbReference type="AlphaFoldDB" id="A0A2C9U8J4"/>
<dbReference type="FunFam" id="1.10.10.60:FF:000047">
    <property type="entry name" value="Myb transcription factor"/>
    <property type="match status" value="1"/>
</dbReference>
<dbReference type="Gene3D" id="1.10.10.60">
    <property type="entry name" value="Homeodomain-like"/>
    <property type="match status" value="2"/>
</dbReference>
<evidence type="ECO:0000259" key="7">
    <source>
        <dbReference type="PROSITE" id="PS50090"/>
    </source>
</evidence>
<keyword evidence="6" id="KW-0539">Nucleus</keyword>
<dbReference type="PROSITE" id="PS50090">
    <property type="entry name" value="MYB_LIKE"/>
    <property type="match status" value="2"/>
</dbReference>
<evidence type="ECO:0000256" key="5">
    <source>
        <dbReference type="ARBA" id="ARBA00023163"/>
    </source>
</evidence>
<feature type="domain" description="Myb-like" evidence="7">
    <location>
        <begin position="61"/>
        <end position="111"/>
    </location>
</feature>
<keyword evidence="5" id="KW-0804">Transcription</keyword>
<dbReference type="SUPFAM" id="SSF46689">
    <property type="entry name" value="Homeodomain-like"/>
    <property type="match status" value="1"/>
</dbReference>
<sequence length="330" mass="36826">MGHSCCRKQKVRRGLWSPEEDEKLINYITTYGHGSWSSVPKLAGLQRCGKSCRLRWINYLRPDLKKGSFSAQEEQIIIDVHRILGNRWAQIAKHLPGRTDNEVKNFWNSCIKKKLISQGLDPKTHNLIPSHQRASNKVAAGNMLQSQQQPFSIITVNLQMTDPSMEMNPPIITLPAAFSPNAIIQRPSSIQTSSVPILTSVDNQNPNILWTVNGRENSLDSSIFPCVSSIQNTPISPSVTPSWFGILDENCFWGHNTIAENFRAPRMDVLQAQGEENNQANEKVDVAEGVQDMDASFDSSSFGLEFVESTFLSSSTCGDLGSMDDLAWNF</sequence>
<dbReference type="InterPro" id="IPR009057">
    <property type="entry name" value="Homeodomain-like_sf"/>
</dbReference>
<comment type="caution">
    <text evidence="9">The sequence shown here is derived from an EMBL/GenBank/DDBJ whole genome shotgun (WGS) entry which is preliminary data.</text>
</comment>
<keyword evidence="10" id="KW-1185">Reference proteome</keyword>
<dbReference type="PROSITE" id="PS51294">
    <property type="entry name" value="HTH_MYB"/>
    <property type="match status" value="2"/>
</dbReference>
<dbReference type="CDD" id="cd00167">
    <property type="entry name" value="SANT"/>
    <property type="match status" value="2"/>
</dbReference>
<feature type="domain" description="Myb-like" evidence="7">
    <location>
        <begin position="8"/>
        <end position="60"/>
    </location>
</feature>
<dbReference type="GO" id="GO:0005634">
    <property type="term" value="C:nucleus"/>
    <property type="evidence" value="ECO:0000318"/>
    <property type="project" value="GO_Central"/>
</dbReference>
<evidence type="ECO:0008006" key="11">
    <source>
        <dbReference type="Google" id="ProtNLM"/>
    </source>
</evidence>
<accession>A0A2C9U8J4</accession>
<evidence type="ECO:0000256" key="3">
    <source>
        <dbReference type="ARBA" id="ARBA00023015"/>
    </source>
</evidence>
<name>A0A2C9U8J4_MANES</name>
<dbReference type="Proteomes" id="UP000091857">
    <property type="component" value="Chromosome 16"/>
</dbReference>
<evidence type="ECO:0000256" key="2">
    <source>
        <dbReference type="ARBA" id="ARBA00022737"/>
    </source>
</evidence>
<dbReference type="PANTHER" id="PTHR47997">
    <property type="entry name" value="MYB DOMAIN PROTEIN 55"/>
    <property type="match status" value="1"/>
</dbReference>
<dbReference type="Gramene" id="Manes.16G046100.1.v8.1">
    <property type="protein sequence ID" value="Manes.16G046100.1.v8.1.CDS"/>
    <property type="gene ID" value="Manes.16G046100.v8.1"/>
</dbReference>
<evidence type="ECO:0000256" key="1">
    <source>
        <dbReference type="ARBA" id="ARBA00004123"/>
    </source>
</evidence>
<evidence type="ECO:0000259" key="8">
    <source>
        <dbReference type="PROSITE" id="PS51294"/>
    </source>
</evidence>
<evidence type="ECO:0000313" key="10">
    <source>
        <dbReference type="Proteomes" id="UP000091857"/>
    </source>
</evidence>
<evidence type="ECO:0000256" key="4">
    <source>
        <dbReference type="ARBA" id="ARBA00023125"/>
    </source>
</evidence>
<dbReference type="PANTHER" id="PTHR47997:SF40">
    <property type="entry name" value="TRANSCRIPTION FACTOR MYB26-LIKE"/>
    <property type="match status" value="1"/>
</dbReference>
<keyword evidence="2" id="KW-0677">Repeat</keyword>